<dbReference type="Proteomes" id="UP000297598">
    <property type="component" value="Unassembled WGS sequence"/>
</dbReference>
<dbReference type="SMART" id="SM01118">
    <property type="entry name" value="CYTH"/>
    <property type="match status" value="1"/>
</dbReference>
<sequence>MATNNEIEFKQLLDSQTYDKFRVAFFENAEPFTQTNYYIDTPDFKLRDHKSALRIRVKNGTYEMTLKVPAEVGLTEYNHMVDIIPSIDLAISKSELPNDIKTILDDYGVEEHDLSILGALTTYRMETQYQDELLVLDKSEYFDKTDYELEFEVHDYESGLEKFNALLSKFDLKHQIPKNKVQRFFEYKAQNAKS</sequence>
<evidence type="ECO:0000313" key="3">
    <source>
        <dbReference type="EMBL" id="TGE17724.1"/>
    </source>
</evidence>
<protein>
    <submittedName>
        <fullName evidence="2">Adenylate cyclase family protein</fullName>
    </submittedName>
    <submittedName>
        <fullName evidence="3">CYTH domain-containing protein</fullName>
    </submittedName>
</protein>
<reference evidence="3 5" key="2">
    <citation type="submission" date="2019-04" db="EMBL/GenBank/DDBJ databases">
        <title>Genomic characterization of Staphylococcus petrasii strains.</title>
        <authorList>
            <person name="Vrbovska V."/>
            <person name="Kovarovic V."/>
            <person name="Maslanova I."/>
            <person name="Indrakova A."/>
            <person name="Petras P."/>
            <person name="Sedo O."/>
            <person name="Svec P."/>
            <person name="Fisarova L."/>
            <person name="Sedlacek I."/>
            <person name="Doskar J."/>
            <person name="Pantucek R."/>
        </authorList>
    </citation>
    <scope>NUCLEOTIDE SEQUENCE [LARGE SCALE GENOMIC DNA]</scope>
    <source>
        <strain evidence="3 5">P5404</strain>
    </source>
</reference>
<name>A0A380G357_9STAP</name>
<dbReference type="EMBL" id="UHDO01000001">
    <property type="protein sequence ID" value="SUM44683.1"/>
    <property type="molecule type" value="Genomic_DNA"/>
</dbReference>
<evidence type="ECO:0000259" key="1">
    <source>
        <dbReference type="PROSITE" id="PS51707"/>
    </source>
</evidence>
<dbReference type="InterPro" id="IPR023577">
    <property type="entry name" value="CYTH_domain"/>
</dbReference>
<proteinExistence type="predicted"/>
<reference evidence="2 4" key="1">
    <citation type="submission" date="2018-06" db="EMBL/GenBank/DDBJ databases">
        <authorList>
            <consortium name="Pathogen Informatics"/>
            <person name="Doyle S."/>
        </authorList>
    </citation>
    <scope>NUCLEOTIDE SEQUENCE [LARGE SCALE GENOMIC DNA]</scope>
    <source>
        <strain evidence="2 4">NCTC13830</strain>
    </source>
</reference>
<keyword evidence="5" id="KW-1185">Reference proteome</keyword>
<dbReference type="Gene3D" id="2.40.320.10">
    <property type="entry name" value="Hypothetical Protein Pfu-838710-001"/>
    <property type="match status" value="1"/>
</dbReference>
<dbReference type="OrthoDB" id="384378at2"/>
<dbReference type="AlphaFoldDB" id="A0A380G357"/>
<dbReference type="SUPFAM" id="SSF55154">
    <property type="entry name" value="CYTH-like phosphatases"/>
    <property type="match status" value="1"/>
</dbReference>
<evidence type="ECO:0000313" key="5">
    <source>
        <dbReference type="Proteomes" id="UP000297598"/>
    </source>
</evidence>
<accession>A0A380G357</accession>
<dbReference type="PIRSF" id="PIRSF012526">
    <property type="entry name" value="CYTH_UCP012526"/>
    <property type="match status" value="1"/>
</dbReference>
<dbReference type="InterPro" id="IPR033469">
    <property type="entry name" value="CYTH-like_dom_sf"/>
</dbReference>
<dbReference type="EMBL" id="SRLS01000007">
    <property type="protein sequence ID" value="TGE17724.1"/>
    <property type="molecule type" value="Genomic_DNA"/>
</dbReference>
<gene>
    <name evidence="2" type="primary">yjbK</name>
    <name evidence="3" type="ORF">BJR09_06240</name>
    <name evidence="2" type="ORF">NCTC13830_02092</name>
</gene>
<evidence type="ECO:0000313" key="2">
    <source>
        <dbReference type="EMBL" id="SUM44683.1"/>
    </source>
</evidence>
<dbReference type="PROSITE" id="PS51707">
    <property type="entry name" value="CYTH"/>
    <property type="match status" value="1"/>
</dbReference>
<dbReference type="Proteomes" id="UP000254047">
    <property type="component" value="Unassembled WGS sequence"/>
</dbReference>
<evidence type="ECO:0000313" key="4">
    <source>
        <dbReference type="Proteomes" id="UP000254047"/>
    </source>
</evidence>
<feature type="domain" description="CYTH" evidence="1">
    <location>
        <begin position="4"/>
        <end position="191"/>
    </location>
</feature>
<dbReference type="RefSeq" id="WP_103298923.1">
    <property type="nucleotide sequence ID" value="NZ_PPQT01000131.1"/>
</dbReference>
<dbReference type="InterPro" id="IPR009195">
    <property type="entry name" value="Uncharacterised_YjbK"/>
</dbReference>
<dbReference type="Pfam" id="PF01928">
    <property type="entry name" value="CYTH"/>
    <property type="match status" value="1"/>
</dbReference>
<organism evidence="2 4">
    <name type="scientific">Staphylococcus petrasii</name>
    <dbReference type="NCBI Taxonomy" id="1276936"/>
    <lineage>
        <taxon>Bacteria</taxon>
        <taxon>Bacillati</taxon>
        <taxon>Bacillota</taxon>
        <taxon>Bacilli</taxon>
        <taxon>Bacillales</taxon>
        <taxon>Staphylococcaceae</taxon>
        <taxon>Staphylococcus</taxon>
    </lineage>
</organism>
<dbReference type="CDD" id="cd07762">
    <property type="entry name" value="CYTH-like_Pase_1"/>
    <property type="match status" value="1"/>
</dbReference>